<name>A0AAU8NG34_9BACL</name>
<proteinExistence type="predicted"/>
<dbReference type="AlphaFoldDB" id="A0AAU8NG34"/>
<organism evidence="1">
    <name type="scientific">Paenibacillus sp. AN1007</name>
    <dbReference type="NCBI Taxonomy" id="3151385"/>
    <lineage>
        <taxon>Bacteria</taxon>
        <taxon>Bacillati</taxon>
        <taxon>Bacillota</taxon>
        <taxon>Bacilli</taxon>
        <taxon>Bacillales</taxon>
        <taxon>Paenibacillaceae</taxon>
        <taxon>Paenibacillus</taxon>
    </lineage>
</organism>
<dbReference type="EMBL" id="CP159992">
    <property type="protein sequence ID" value="XCP96462.1"/>
    <property type="molecule type" value="Genomic_DNA"/>
</dbReference>
<evidence type="ECO:0008006" key="2">
    <source>
        <dbReference type="Google" id="ProtNLM"/>
    </source>
</evidence>
<reference evidence="1" key="1">
    <citation type="submission" date="2024-05" db="EMBL/GenBank/DDBJ databases">
        <title>Draft genome assemblies of 36 bacteria isolated from hibernating arctic ground squirrels.</title>
        <authorList>
            <person name="McKee H."/>
            <person name="Mullen L."/>
            <person name="Drown D.M."/>
            <person name="Duddleston K.N."/>
        </authorList>
    </citation>
    <scope>NUCLEOTIDE SEQUENCE</scope>
    <source>
        <strain evidence="1">AN1007</strain>
    </source>
</reference>
<sequence length="261" mass="30132">MSSKLYDHGELDSAVKLLRMAYGFENWFEVLRLSEDLYEDSLQAYNLQMISTDTILHTKRTIIYYVGYALLMQGIGHQKLSDFDKAKECVLKYGDFGWVNNPDDEAKSEIEFYANTSKLNLIVLELLQGNSDNIRGYISFIQENQEETNAGLLTLLEANRINGLQVSDYQHLFEEHANTRESIKPADMPSYLKYLYEYSLYMIRTSDQETAINNILYCLAISSKVSADKTSIKYVNLFEKLRDHASSNQIDKYKSILEGMH</sequence>
<accession>A0AAU8NG34</accession>
<gene>
    <name evidence="1" type="ORF">ABXS70_07095</name>
</gene>
<dbReference type="RefSeq" id="WP_366294972.1">
    <property type="nucleotide sequence ID" value="NZ_CP159992.1"/>
</dbReference>
<protein>
    <recommendedName>
        <fullName evidence="2">DNA-binding protein</fullName>
    </recommendedName>
</protein>
<evidence type="ECO:0000313" key="1">
    <source>
        <dbReference type="EMBL" id="XCP96462.1"/>
    </source>
</evidence>